<reference evidence="2" key="1">
    <citation type="journal article" date="2022" name="Mol. Ecol. Resour.">
        <title>The genomes of chicory, endive, great burdock and yacon provide insights into Asteraceae palaeo-polyploidization history and plant inulin production.</title>
        <authorList>
            <person name="Fan W."/>
            <person name="Wang S."/>
            <person name="Wang H."/>
            <person name="Wang A."/>
            <person name="Jiang F."/>
            <person name="Liu H."/>
            <person name="Zhao H."/>
            <person name="Xu D."/>
            <person name="Zhang Y."/>
        </authorList>
    </citation>
    <scope>NUCLEOTIDE SEQUENCE [LARGE SCALE GENOMIC DNA]</scope>
    <source>
        <strain evidence="2">cv. Niubang</strain>
    </source>
</reference>
<accession>A0ACB8ZVB6</accession>
<protein>
    <submittedName>
        <fullName evidence="1">Uncharacterized protein</fullName>
    </submittedName>
</protein>
<proteinExistence type="predicted"/>
<name>A0ACB8ZVB6_ARCLA</name>
<organism evidence="1 2">
    <name type="scientific">Arctium lappa</name>
    <name type="common">Greater burdock</name>
    <name type="synonym">Lappa major</name>
    <dbReference type="NCBI Taxonomy" id="4217"/>
    <lineage>
        <taxon>Eukaryota</taxon>
        <taxon>Viridiplantae</taxon>
        <taxon>Streptophyta</taxon>
        <taxon>Embryophyta</taxon>
        <taxon>Tracheophyta</taxon>
        <taxon>Spermatophyta</taxon>
        <taxon>Magnoliopsida</taxon>
        <taxon>eudicotyledons</taxon>
        <taxon>Gunneridae</taxon>
        <taxon>Pentapetalae</taxon>
        <taxon>asterids</taxon>
        <taxon>campanulids</taxon>
        <taxon>Asterales</taxon>
        <taxon>Asteraceae</taxon>
        <taxon>Carduoideae</taxon>
        <taxon>Cardueae</taxon>
        <taxon>Arctiinae</taxon>
        <taxon>Arctium</taxon>
    </lineage>
</organism>
<dbReference type="EMBL" id="CM042055">
    <property type="protein sequence ID" value="KAI3701947.1"/>
    <property type="molecule type" value="Genomic_DNA"/>
</dbReference>
<sequence>METKKTRCLEPMIENFARENLSCIEENPNVSKPFRRLYECKDCNKRYDTFQALGGHRASHKKVKLNDGDESPSTSLPKLHECKICGDEFATGQALGGHMRRHQGGAKPENYSVDRYRPRRLKSEDEVEELSAMYPRQQTMEGDKYQQLQEDKNSNEVAEADNGVRVDKADDFWKQTARRGDEEFMCCDLNLAPDEDDEFQVPIYHEFLKPHDHPYTS</sequence>
<keyword evidence="2" id="KW-1185">Reference proteome</keyword>
<dbReference type="Proteomes" id="UP001055879">
    <property type="component" value="Linkage Group LG09"/>
</dbReference>
<evidence type="ECO:0000313" key="1">
    <source>
        <dbReference type="EMBL" id="KAI3701947.1"/>
    </source>
</evidence>
<gene>
    <name evidence="1" type="ORF">L6452_27458</name>
</gene>
<comment type="caution">
    <text evidence="1">The sequence shown here is derived from an EMBL/GenBank/DDBJ whole genome shotgun (WGS) entry which is preliminary data.</text>
</comment>
<reference evidence="1 2" key="2">
    <citation type="journal article" date="2022" name="Mol. Ecol. Resour.">
        <title>The genomes of chicory, endive, great burdock and yacon provide insights into Asteraceae paleo-polyploidization history and plant inulin production.</title>
        <authorList>
            <person name="Fan W."/>
            <person name="Wang S."/>
            <person name="Wang H."/>
            <person name="Wang A."/>
            <person name="Jiang F."/>
            <person name="Liu H."/>
            <person name="Zhao H."/>
            <person name="Xu D."/>
            <person name="Zhang Y."/>
        </authorList>
    </citation>
    <scope>NUCLEOTIDE SEQUENCE [LARGE SCALE GENOMIC DNA]</scope>
    <source>
        <strain evidence="2">cv. Niubang</strain>
    </source>
</reference>
<evidence type="ECO:0000313" key="2">
    <source>
        <dbReference type="Proteomes" id="UP001055879"/>
    </source>
</evidence>